<dbReference type="InterPro" id="IPR037796">
    <property type="entry name" value="TAF6"/>
</dbReference>
<evidence type="ECO:0000256" key="1">
    <source>
        <dbReference type="ARBA" id="ARBA00004123"/>
    </source>
</evidence>
<keyword evidence="4" id="KW-0804">Transcription</keyword>
<dbReference type="GO" id="GO:0046695">
    <property type="term" value="C:SLIK (SAGA-like) complex"/>
    <property type="evidence" value="ECO:0007669"/>
    <property type="project" value="InterPro"/>
</dbReference>
<dbReference type="PANTHER" id="PTHR10221">
    <property type="entry name" value="TRANSCRIPTION INITIATION FACTOR TFIID SUBUNIT 6"/>
    <property type="match status" value="1"/>
</dbReference>
<dbReference type="EMBL" id="PKPP01000958">
    <property type="protein sequence ID" value="PWA87011.1"/>
    <property type="molecule type" value="Genomic_DNA"/>
</dbReference>
<comment type="caution">
    <text evidence="6">The sequence shown here is derived from an EMBL/GenBank/DDBJ whole genome shotgun (WGS) entry which is preliminary data.</text>
</comment>
<dbReference type="GO" id="GO:0000124">
    <property type="term" value="C:SAGA complex"/>
    <property type="evidence" value="ECO:0007669"/>
    <property type="project" value="InterPro"/>
</dbReference>
<evidence type="ECO:0000256" key="3">
    <source>
        <dbReference type="ARBA" id="ARBA00023015"/>
    </source>
</evidence>
<reference evidence="6 7" key="1">
    <citation type="journal article" date="2018" name="Mol. Plant">
        <title>The genome of Artemisia annua provides insight into the evolution of Asteraceae family and artemisinin biosynthesis.</title>
        <authorList>
            <person name="Shen Q."/>
            <person name="Zhang L."/>
            <person name="Liao Z."/>
            <person name="Wang S."/>
            <person name="Yan T."/>
            <person name="Shi P."/>
            <person name="Liu M."/>
            <person name="Fu X."/>
            <person name="Pan Q."/>
            <person name="Wang Y."/>
            <person name="Lv Z."/>
            <person name="Lu X."/>
            <person name="Zhang F."/>
            <person name="Jiang W."/>
            <person name="Ma Y."/>
            <person name="Chen M."/>
            <person name="Hao X."/>
            <person name="Li L."/>
            <person name="Tang Y."/>
            <person name="Lv G."/>
            <person name="Zhou Y."/>
            <person name="Sun X."/>
            <person name="Brodelius P.E."/>
            <person name="Rose J.K.C."/>
            <person name="Tang K."/>
        </authorList>
    </citation>
    <scope>NUCLEOTIDE SEQUENCE [LARGE SCALE GENOMIC DNA]</scope>
    <source>
        <strain evidence="7">cv. Huhao1</strain>
        <tissue evidence="6">Leaf</tissue>
    </source>
</reference>
<dbReference type="GO" id="GO:0003713">
    <property type="term" value="F:transcription coactivator activity"/>
    <property type="evidence" value="ECO:0007669"/>
    <property type="project" value="TreeGrafter"/>
</dbReference>
<comment type="subcellular location">
    <subcellularLocation>
        <location evidence="1">Nucleus</location>
    </subcellularLocation>
</comment>
<dbReference type="PANTHER" id="PTHR10221:SF9">
    <property type="entry name" value="TRANSCRIPTION INITIATION FACTOR TFIID SUBUNIT 6"/>
    <property type="match status" value="1"/>
</dbReference>
<keyword evidence="7" id="KW-1185">Reference proteome</keyword>
<dbReference type="OrthoDB" id="361039at2759"/>
<evidence type="ECO:0000256" key="5">
    <source>
        <dbReference type="ARBA" id="ARBA00023242"/>
    </source>
</evidence>
<protein>
    <submittedName>
        <fullName evidence="6">TBP-ASSOCIATED FACTOR 6B</fullName>
    </submittedName>
</protein>
<proteinExistence type="inferred from homology"/>
<comment type="similarity">
    <text evidence="2">Belongs to the TAF6 family.</text>
</comment>
<evidence type="ECO:0000313" key="7">
    <source>
        <dbReference type="Proteomes" id="UP000245207"/>
    </source>
</evidence>
<evidence type="ECO:0000256" key="4">
    <source>
        <dbReference type="ARBA" id="ARBA00023163"/>
    </source>
</evidence>
<dbReference type="AlphaFoldDB" id="A0A2U1PMM6"/>
<dbReference type="GO" id="GO:0051123">
    <property type="term" value="P:RNA polymerase II preinitiation complex assembly"/>
    <property type="evidence" value="ECO:0007669"/>
    <property type="project" value="TreeGrafter"/>
</dbReference>
<gene>
    <name evidence="6" type="ORF">CTI12_AA136130</name>
</gene>
<keyword evidence="3" id="KW-0805">Transcription regulation</keyword>
<name>A0A2U1PMM6_ARTAN</name>
<organism evidence="6 7">
    <name type="scientific">Artemisia annua</name>
    <name type="common">Sweet wormwood</name>
    <dbReference type="NCBI Taxonomy" id="35608"/>
    <lineage>
        <taxon>Eukaryota</taxon>
        <taxon>Viridiplantae</taxon>
        <taxon>Streptophyta</taxon>
        <taxon>Embryophyta</taxon>
        <taxon>Tracheophyta</taxon>
        <taxon>Spermatophyta</taxon>
        <taxon>Magnoliopsida</taxon>
        <taxon>eudicotyledons</taxon>
        <taxon>Gunneridae</taxon>
        <taxon>Pentapetalae</taxon>
        <taxon>asterids</taxon>
        <taxon>campanulids</taxon>
        <taxon>Asterales</taxon>
        <taxon>Asteraceae</taxon>
        <taxon>Asteroideae</taxon>
        <taxon>Anthemideae</taxon>
        <taxon>Artemisiinae</taxon>
        <taxon>Artemisia</taxon>
    </lineage>
</organism>
<accession>A0A2U1PMM6</accession>
<evidence type="ECO:0000256" key="2">
    <source>
        <dbReference type="ARBA" id="ARBA00007688"/>
    </source>
</evidence>
<dbReference type="GO" id="GO:0016251">
    <property type="term" value="F:RNA polymerase II general transcription initiation factor activity"/>
    <property type="evidence" value="ECO:0007669"/>
    <property type="project" value="InterPro"/>
</dbReference>
<keyword evidence="5" id="KW-0539">Nucleus</keyword>
<dbReference type="Proteomes" id="UP000245207">
    <property type="component" value="Unassembled WGS sequence"/>
</dbReference>
<evidence type="ECO:0000313" key="6">
    <source>
        <dbReference type="EMBL" id="PWA87011.1"/>
    </source>
</evidence>
<dbReference type="GO" id="GO:0005669">
    <property type="term" value="C:transcription factor TFIID complex"/>
    <property type="evidence" value="ECO:0007669"/>
    <property type="project" value="InterPro"/>
</dbReference>
<dbReference type="STRING" id="35608.A0A2U1PMM6"/>
<sequence>MSRSQQIHVATRNSLRVKTTGRHKDLFFIEDKDMEFGEVIEAPLPKEPLDIVVVCHWLAIEEVKPAIPENALA</sequence>